<reference evidence="2 3" key="1">
    <citation type="submission" date="2020-08" db="EMBL/GenBank/DDBJ databases">
        <title>Genomic Encyclopedia of Type Strains, Phase IV (KMG-IV): sequencing the most valuable type-strain genomes for metagenomic binning, comparative biology and taxonomic classification.</title>
        <authorList>
            <person name="Goeker M."/>
        </authorList>
    </citation>
    <scope>NUCLEOTIDE SEQUENCE [LARGE SCALE GENOMIC DNA]</scope>
    <source>
        <strain evidence="2 3">DSM 102238</strain>
    </source>
</reference>
<evidence type="ECO:0000313" key="3">
    <source>
        <dbReference type="Proteomes" id="UP000542776"/>
    </source>
</evidence>
<accession>A0A7W6EEE2</accession>
<evidence type="ECO:0008006" key="4">
    <source>
        <dbReference type="Google" id="ProtNLM"/>
    </source>
</evidence>
<protein>
    <recommendedName>
        <fullName evidence="4">DUF2125 domain-containing protein</fullName>
    </recommendedName>
</protein>
<gene>
    <name evidence="2" type="ORF">GGR04_000090</name>
</gene>
<proteinExistence type="predicted"/>
<keyword evidence="1" id="KW-1133">Transmembrane helix</keyword>
<dbReference type="AlphaFoldDB" id="A0A7W6EEE2"/>
<name>A0A7W6EEE2_9HYPH</name>
<comment type="caution">
    <text evidence="2">The sequence shown here is derived from an EMBL/GenBank/DDBJ whole genome shotgun (WGS) entry which is preliminary data.</text>
</comment>
<evidence type="ECO:0000256" key="1">
    <source>
        <dbReference type="SAM" id="Phobius"/>
    </source>
</evidence>
<keyword evidence="3" id="KW-1185">Reference proteome</keyword>
<dbReference type="EMBL" id="JACIEK010000001">
    <property type="protein sequence ID" value="MBB3996269.1"/>
    <property type="molecule type" value="Genomic_DNA"/>
</dbReference>
<dbReference type="InterPro" id="IPR018666">
    <property type="entry name" value="DUF2125"/>
</dbReference>
<organism evidence="2 3">
    <name type="scientific">Aureimonas pseudogalii</name>
    <dbReference type="NCBI Taxonomy" id="1744844"/>
    <lineage>
        <taxon>Bacteria</taxon>
        <taxon>Pseudomonadati</taxon>
        <taxon>Pseudomonadota</taxon>
        <taxon>Alphaproteobacteria</taxon>
        <taxon>Hyphomicrobiales</taxon>
        <taxon>Aurantimonadaceae</taxon>
        <taxon>Aureimonas</taxon>
    </lineage>
</organism>
<dbReference type="Pfam" id="PF09898">
    <property type="entry name" value="DUF2125"/>
    <property type="match status" value="1"/>
</dbReference>
<dbReference type="Proteomes" id="UP000542776">
    <property type="component" value="Unassembled WGS sequence"/>
</dbReference>
<evidence type="ECO:0000313" key="2">
    <source>
        <dbReference type="EMBL" id="MBB3996269.1"/>
    </source>
</evidence>
<keyword evidence="1" id="KW-0812">Transmembrane</keyword>
<feature type="transmembrane region" description="Helical" evidence="1">
    <location>
        <begin position="20"/>
        <end position="41"/>
    </location>
</feature>
<sequence>MARSRSYEAPRRKRSASRVFAGIFGVVVVLAIVLTGVWFYLARELDRRVAAALDEAAGGGTTITCTDREVFGYPFRLGLSCSALGVEAPANGVRVTAGALHTAAQVYDPSRIVAELASPASVEAPGLPPLALRWDLAQTSTGLWSDGLERVSLVMDNPVVALQAAGGAAGAEIARSTRLEAHARRNGSSLDVALTDAGIVAAVPGIPVMPPFDVSADMTVDGAAGWLRSGVPGGRFGPALRGQAGVVRQLRLSLPSGGGAEVSGPFRVSQDGRISGDFRLALENPQAIAGLVGVLVPGTGGIATSIAGAVGFVGRQENGQTVVDVQVRDGEARLGFIPLGDLPRL</sequence>
<keyword evidence="1" id="KW-0472">Membrane</keyword>
<dbReference type="RefSeq" id="WP_183196758.1">
    <property type="nucleotide sequence ID" value="NZ_JACIEK010000001.1"/>
</dbReference>